<evidence type="ECO:0000256" key="2">
    <source>
        <dbReference type="ARBA" id="ARBA00023186"/>
    </source>
</evidence>
<dbReference type="AlphaFoldDB" id="A0A8J7RSS2"/>
<dbReference type="EMBL" id="JAFIDN010000008">
    <property type="protein sequence ID" value="MBP3193124.1"/>
    <property type="molecule type" value="Genomic_DNA"/>
</dbReference>
<evidence type="ECO:0000256" key="3">
    <source>
        <dbReference type="HAMAP-Rule" id="MF_01151"/>
    </source>
</evidence>
<keyword evidence="8" id="KW-1185">Reference proteome</keyword>
<dbReference type="GO" id="GO:0006457">
    <property type="term" value="P:protein folding"/>
    <property type="evidence" value="ECO:0007669"/>
    <property type="project" value="InterPro"/>
</dbReference>
<gene>
    <name evidence="3 7" type="primary">grpE</name>
    <name evidence="7" type="ORF">NATSA_10655</name>
</gene>
<dbReference type="InterPro" id="IPR000740">
    <property type="entry name" value="GrpE"/>
</dbReference>
<name>A0A8J7RSS2_9BACT</name>
<dbReference type="InterPro" id="IPR009012">
    <property type="entry name" value="GrpE_head"/>
</dbReference>
<dbReference type="GO" id="GO:0051087">
    <property type="term" value="F:protein-folding chaperone binding"/>
    <property type="evidence" value="ECO:0007669"/>
    <property type="project" value="InterPro"/>
</dbReference>
<evidence type="ECO:0000256" key="4">
    <source>
        <dbReference type="RuleBase" id="RU000639"/>
    </source>
</evidence>
<feature type="compositionally biased region" description="Low complexity" evidence="6">
    <location>
        <begin position="32"/>
        <end position="47"/>
    </location>
</feature>
<comment type="subcellular location">
    <subcellularLocation>
        <location evidence="3">Cytoplasm</location>
    </subcellularLocation>
</comment>
<evidence type="ECO:0000313" key="7">
    <source>
        <dbReference type="EMBL" id="MBP3193124.1"/>
    </source>
</evidence>
<sequence length="232" mass="25966">MNTIDNEKMKANSSEQAGNSADMNENSDHLNESGNSAGSRGASSESGDQSKTQEQELNSGNKKDDEAASSDQAGQQAADEKDEKIAQLEEELQKTRDSMLRKAAEFENLKRRTQKEKEHIYDEARAASISKFLSIREDLKRSIELSREKNVDKGFHDGLKMLLNNFDRILEEYNVEPVEETGVPFDVDKHDAMLTQPAEDDSVESNTVLQVLEPGYMMGDRVIKHAKVIVSQ</sequence>
<dbReference type="PANTHER" id="PTHR21237">
    <property type="entry name" value="GRPE PROTEIN"/>
    <property type="match status" value="1"/>
</dbReference>
<keyword evidence="3" id="KW-0963">Cytoplasm</keyword>
<comment type="subunit">
    <text evidence="3">Homodimer.</text>
</comment>
<proteinExistence type="inferred from homology"/>
<dbReference type="Proteomes" id="UP000673975">
    <property type="component" value="Unassembled WGS sequence"/>
</dbReference>
<comment type="similarity">
    <text evidence="1 3 5">Belongs to the GrpE family.</text>
</comment>
<dbReference type="Gene3D" id="3.90.20.20">
    <property type="match status" value="1"/>
</dbReference>
<comment type="caution">
    <text evidence="7">The sequence shown here is derived from an EMBL/GenBank/DDBJ whole genome shotgun (WGS) entry which is preliminary data.</text>
</comment>
<evidence type="ECO:0000256" key="6">
    <source>
        <dbReference type="SAM" id="MobiDB-lite"/>
    </source>
</evidence>
<dbReference type="SUPFAM" id="SSF51064">
    <property type="entry name" value="Head domain of nucleotide exchange factor GrpE"/>
    <property type="match status" value="1"/>
</dbReference>
<dbReference type="SUPFAM" id="SSF58014">
    <property type="entry name" value="Coiled-coil domain of nucleotide exchange factor GrpE"/>
    <property type="match status" value="1"/>
</dbReference>
<feature type="compositionally biased region" description="Basic and acidic residues" evidence="6">
    <location>
        <begin position="1"/>
        <end position="10"/>
    </location>
</feature>
<reference evidence="7" key="1">
    <citation type="submission" date="2021-02" db="EMBL/GenBank/DDBJ databases">
        <title>Natronogracilivirga saccharolytica gen. nov. sp. nov. a new anaerobic, haloalkiliphilic carbohydrate-fermenting bacterium from soda lake and proposing of Cyclonatronumiaceae fam. nov. in the phylum Balneolaeota.</title>
        <authorList>
            <person name="Zhilina T.N."/>
            <person name="Sorokin D.Y."/>
            <person name="Zavarzina D.G."/>
            <person name="Toshchakov S.V."/>
            <person name="Kublanov I.V."/>
        </authorList>
    </citation>
    <scope>NUCLEOTIDE SEQUENCE</scope>
    <source>
        <strain evidence="7">Z-1702</strain>
    </source>
</reference>
<keyword evidence="3 4" id="KW-0346">Stress response</keyword>
<dbReference type="HAMAP" id="MF_01151">
    <property type="entry name" value="GrpE"/>
    <property type="match status" value="1"/>
</dbReference>
<organism evidence="7 8">
    <name type="scientific">Natronogracilivirga saccharolytica</name>
    <dbReference type="NCBI Taxonomy" id="2812953"/>
    <lineage>
        <taxon>Bacteria</taxon>
        <taxon>Pseudomonadati</taxon>
        <taxon>Balneolota</taxon>
        <taxon>Balneolia</taxon>
        <taxon>Balneolales</taxon>
        <taxon>Cyclonatronaceae</taxon>
        <taxon>Natronogracilivirga</taxon>
    </lineage>
</organism>
<evidence type="ECO:0000256" key="5">
    <source>
        <dbReference type="RuleBase" id="RU004478"/>
    </source>
</evidence>
<dbReference type="PANTHER" id="PTHR21237:SF23">
    <property type="entry name" value="GRPE PROTEIN HOMOLOG, MITOCHONDRIAL"/>
    <property type="match status" value="1"/>
</dbReference>
<dbReference type="CDD" id="cd00446">
    <property type="entry name" value="GrpE"/>
    <property type="match status" value="1"/>
</dbReference>
<feature type="compositionally biased region" description="Polar residues" evidence="6">
    <location>
        <begin position="11"/>
        <end position="24"/>
    </location>
</feature>
<feature type="compositionally biased region" description="Basic and acidic residues" evidence="6">
    <location>
        <begin position="78"/>
        <end position="91"/>
    </location>
</feature>
<dbReference type="Gene3D" id="2.30.22.10">
    <property type="entry name" value="Head domain of nucleotide exchange factor GrpE"/>
    <property type="match status" value="1"/>
</dbReference>
<dbReference type="PROSITE" id="PS01071">
    <property type="entry name" value="GRPE"/>
    <property type="match status" value="1"/>
</dbReference>
<feature type="region of interest" description="Disordered" evidence="6">
    <location>
        <begin position="1"/>
        <end position="91"/>
    </location>
</feature>
<evidence type="ECO:0000256" key="1">
    <source>
        <dbReference type="ARBA" id="ARBA00009054"/>
    </source>
</evidence>
<dbReference type="GO" id="GO:0000774">
    <property type="term" value="F:adenyl-nucleotide exchange factor activity"/>
    <property type="evidence" value="ECO:0007669"/>
    <property type="project" value="InterPro"/>
</dbReference>
<keyword evidence="2 3" id="KW-0143">Chaperone</keyword>
<dbReference type="InterPro" id="IPR013805">
    <property type="entry name" value="GrpE_CC"/>
</dbReference>
<feature type="compositionally biased region" description="Polar residues" evidence="6">
    <location>
        <begin position="49"/>
        <end position="60"/>
    </location>
</feature>
<dbReference type="GO" id="GO:0042803">
    <property type="term" value="F:protein homodimerization activity"/>
    <property type="evidence" value="ECO:0007669"/>
    <property type="project" value="InterPro"/>
</dbReference>
<protein>
    <recommendedName>
        <fullName evidence="3 4">Protein GrpE</fullName>
    </recommendedName>
    <alternativeName>
        <fullName evidence="3">HSP-70 cofactor</fullName>
    </alternativeName>
</protein>
<accession>A0A8J7RSS2</accession>
<dbReference type="Pfam" id="PF01025">
    <property type="entry name" value="GrpE"/>
    <property type="match status" value="1"/>
</dbReference>
<evidence type="ECO:0000313" key="8">
    <source>
        <dbReference type="Proteomes" id="UP000673975"/>
    </source>
</evidence>
<dbReference type="GO" id="GO:0005737">
    <property type="term" value="C:cytoplasm"/>
    <property type="evidence" value="ECO:0007669"/>
    <property type="project" value="UniProtKB-SubCell"/>
</dbReference>
<comment type="function">
    <text evidence="3 4">Participates actively in the response to hyperosmotic and heat shock by preventing the aggregation of stress-denatured proteins, in association with DnaK and GrpE. It is the nucleotide exchange factor for DnaK and may function as a thermosensor. Unfolded proteins bind initially to DnaJ; upon interaction with the DnaJ-bound protein, DnaK hydrolyzes its bound ATP, resulting in the formation of a stable complex. GrpE releases ADP from DnaK; ATP binding to DnaK triggers the release of the substrate protein, thus completing the reaction cycle. Several rounds of ATP-dependent interactions between DnaJ, DnaK and GrpE are required for fully efficient folding.</text>
</comment>
<dbReference type="PRINTS" id="PR00773">
    <property type="entry name" value="GRPEPROTEIN"/>
</dbReference>
<dbReference type="GO" id="GO:0051082">
    <property type="term" value="F:unfolded protein binding"/>
    <property type="evidence" value="ECO:0007669"/>
    <property type="project" value="TreeGrafter"/>
</dbReference>